<protein>
    <submittedName>
        <fullName evidence="1">Uncharacterized protein</fullName>
    </submittedName>
</protein>
<reference evidence="1" key="1">
    <citation type="journal article" date="2020" name="Nature">
        <title>Giant virus diversity and host interactions through global metagenomics.</title>
        <authorList>
            <person name="Schulz F."/>
            <person name="Roux S."/>
            <person name="Paez-Espino D."/>
            <person name="Jungbluth S."/>
            <person name="Walsh D.A."/>
            <person name="Denef V.J."/>
            <person name="McMahon K.D."/>
            <person name="Konstantinidis K.T."/>
            <person name="Eloe-Fadrosh E.A."/>
            <person name="Kyrpides N.C."/>
            <person name="Woyke T."/>
        </authorList>
    </citation>
    <scope>NUCLEOTIDE SEQUENCE</scope>
    <source>
        <strain evidence="1">GVMAG-M-3300023179-4</strain>
    </source>
</reference>
<sequence length="311" mass="34088">MNQNSQNNIDLVKFLSEITNSEEKINHLKNKFICEDTNDNLINLVKLLLNNNVDSLNQISEVINQSTNDGVINLLEIPNIVLKIFGISSKINKDTFSKNNLIDFIKFILLSIVELNVIKVNGDKFNDLLNVSCILLESKLEFSNTDVAKNIDIVENNVKVVSNSCCYPYIKKNRSVTSDVKVNKVSSYCVPSVKKNNVDSDVIGINAKSVIQVDESILIVSTDAKVNKVSNCCVPSVKKNNVVPDVKVEAVVPKVNVVPDVKVEAVVPEVNVVPDVKVEAVVPEVVVPTEAAVPDVKAVVPEVNVVSDVKV</sequence>
<evidence type="ECO:0000313" key="1">
    <source>
        <dbReference type="EMBL" id="QHT73675.1"/>
    </source>
</evidence>
<name>A0A6C0H0J9_9ZZZZ</name>
<organism evidence="1">
    <name type="scientific">viral metagenome</name>
    <dbReference type="NCBI Taxonomy" id="1070528"/>
    <lineage>
        <taxon>unclassified sequences</taxon>
        <taxon>metagenomes</taxon>
        <taxon>organismal metagenomes</taxon>
    </lineage>
</organism>
<proteinExistence type="predicted"/>
<dbReference type="EMBL" id="MN739831">
    <property type="protein sequence ID" value="QHT73675.1"/>
    <property type="molecule type" value="Genomic_DNA"/>
</dbReference>
<dbReference type="AlphaFoldDB" id="A0A6C0H0J9"/>
<accession>A0A6C0H0J9</accession>